<evidence type="ECO:0000313" key="6">
    <source>
        <dbReference type="EMBL" id="QOY34052.1"/>
    </source>
</evidence>
<dbReference type="SUPFAM" id="SSF58104">
    <property type="entry name" value="Methyl-accepting chemotaxis protein (MCP) signaling domain"/>
    <property type="match status" value="1"/>
</dbReference>
<dbReference type="PANTHER" id="PTHR32089">
    <property type="entry name" value="METHYL-ACCEPTING CHEMOTAXIS PROTEIN MCPB"/>
    <property type="match status" value="1"/>
</dbReference>
<accession>A0A1S2MDI9</accession>
<dbReference type="OrthoDB" id="2166737at2"/>
<evidence type="ECO:0000256" key="3">
    <source>
        <dbReference type="SAM" id="Phobius"/>
    </source>
</evidence>
<dbReference type="EMBL" id="CP063356">
    <property type="protein sequence ID" value="QOY34052.1"/>
    <property type="molecule type" value="Genomic_DNA"/>
</dbReference>
<proteinExistence type="predicted"/>
<feature type="transmembrane region" description="Helical" evidence="3">
    <location>
        <begin position="141"/>
        <end position="160"/>
    </location>
</feature>
<feature type="transmembrane region" description="Helical" evidence="3">
    <location>
        <begin position="112"/>
        <end position="129"/>
    </location>
</feature>
<evidence type="ECO:0000313" key="7">
    <source>
        <dbReference type="Proteomes" id="UP000180175"/>
    </source>
</evidence>
<keyword evidence="3" id="KW-1133">Transmembrane helix</keyword>
<sequence>MAEHLQIIQDRNKLLTKLLWFAFSLGLASNFLSQVPFNGIIAYSVAGILAVGSITFMTFRRLSVQNIQYIVVICFSILIFVMVTTSPKFSNYLMIYVAVAFLTLYHNYRSIAAAAVSGLVLSNYFFWAFRDEMFFGVDYKVFLSMNIMYIVITSVLIAQARIGEKMQKQMDEQHEEMKHGKKKVDQLLKEVTHSVQVISNFSETLKGNISATATISNDITTAFAEVTRGIEAQAASVGEMNESVNNTNDLVASVSKISEQMGGLSSETKDITDKGNAHVVLLSSHMSQVNEVMNAASQLMKELNNQTKQIGAILSSISDISNQTNLLALNAAIEAARAGEHGKGFAVVASEVRKLAEDSQNSTVEISKILTEIKEKTMEVTKQIDAGEQSVSSSILATEKTKENFELILGNTSKVAHQAENVKTMLKKLEQASASIGEEVASVSGVTQHSSSQTEEILAHVEEQHTRIEAIMNSFEELDSLTRQLQCLVDDVKR</sequence>
<dbReference type="EMBL" id="LQXD01000036">
    <property type="protein sequence ID" value="OIJ22646.1"/>
    <property type="molecule type" value="Genomic_DNA"/>
</dbReference>
<evidence type="ECO:0000259" key="4">
    <source>
        <dbReference type="PROSITE" id="PS50111"/>
    </source>
</evidence>
<evidence type="ECO:0000256" key="1">
    <source>
        <dbReference type="ARBA" id="ARBA00023224"/>
    </source>
</evidence>
<dbReference type="GO" id="GO:0016020">
    <property type="term" value="C:membrane"/>
    <property type="evidence" value="ECO:0007669"/>
    <property type="project" value="InterPro"/>
</dbReference>
<feature type="transmembrane region" description="Helical" evidence="3">
    <location>
        <begin position="66"/>
        <end position="83"/>
    </location>
</feature>
<feature type="transmembrane region" description="Helical" evidence="3">
    <location>
        <begin position="14"/>
        <end position="34"/>
    </location>
</feature>
<dbReference type="Proteomes" id="UP000180175">
    <property type="component" value="Chromosome"/>
</dbReference>
<dbReference type="Pfam" id="PF00015">
    <property type="entry name" value="MCPsignal"/>
    <property type="match status" value="1"/>
</dbReference>
<evidence type="ECO:0000256" key="2">
    <source>
        <dbReference type="PROSITE-ProRule" id="PRU00284"/>
    </source>
</evidence>
<dbReference type="SMART" id="SM00283">
    <property type="entry name" value="MA"/>
    <property type="match status" value="1"/>
</dbReference>
<keyword evidence="3" id="KW-0812">Transmembrane</keyword>
<organism evidence="5 7">
    <name type="scientific">Anaerobacillus isosaccharinicus</name>
    <dbReference type="NCBI Taxonomy" id="1532552"/>
    <lineage>
        <taxon>Bacteria</taxon>
        <taxon>Bacillati</taxon>
        <taxon>Bacillota</taxon>
        <taxon>Bacilli</taxon>
        <taxon>Bacillales</taxon>
        <taxon>Bacillaceae</taxon>
        <taxon>Anaerobacillus</taxon>
    </lineage>
</organism>
<feature type="domain" description="Methyl-accepting transducer" evidence="4">
    <location>
        <begin position="208"/>
        <end position="447"/>
    </location>
</feature>
<protein>
    <submittedName>
        <fullName evidence="6">Methyl-accepting chemotaxis protein</fullName>
    </submittedName>
</protein>
<keyword evidence="3" id="KW-0472">Membrane</keyword>
<dbReference type="KEGG" id="aia:AWH56_015015"/>
<dbReference type="Gene3D" id="1.10.287.950">
    <property type="entry name" value="Methyl-accepting chemotaxis protein"/>
    <property type="match status" value="1"/>
</dbReference>
<reference evidence="5 7" key="1">
    <citation type="submission" date="2016-10" db="EMBL/GenBank/DDBJ databases">
        <title>Draft genome sequences of four alkaliphilic bacteria belonging to the Anaerobacillus genus.</title>
        <authorList>
            <person name="Bassil N.M."/>
            <person name="Lloyd J.R."/>
        </authorList>
    </citation>
    <scope>NUCLEOTIDE SEQUENCE [LARGE SCALE GENOMIC DNA]</scope>
    <source>
        <strain evidence="5 7">NB2006</strain>
    </source>
</reference>
<keyword evidence="7" id="KW-1185">Reference proteome</keyword>
<name>A0A1S2MDI9_9BACI</name>
<reference evidence="6 7" key="2">
    <citation type="journal article" date="2017" name="Genome Announc.">
        <title>Draft Genome Sequences of Four Alkaliphilic Bacteria Belonging to the Anaerobacillus Genus.</title>
        <authorList>
            <person name="Bassil N.M."/>
            <person name="Lloyd J.R."/>
        </authorList>
    </citation>
    <scope>NUCLEOTIDE SEQUENCE [LARGE SCALE GENOMIC DNA]</scope>
    <source>
        <strain evidence="6 7">NB2006</strain>
    </source>
</reference>
<dbReference type="InterPro" id="IPR004089">
    <property type="entry name" value="MCPsignal_dom"/>
</dbReference>
<reference evidence="6 7" key="3">
    <citation type="journal article" date="2019" name="Int. J. Syst. Evol. Microbiol.">
        <title>Anaerobacillus isosaccharinicus sp. nov., an alkaliphilic bacterium which degrades isosaccharinic acid.</title>
        <authorList>
            <person name="Bassil N.M."/>
            <person name="Lloyd J.R."/>
        </authorList>
    </citation>
    <scope>NUCLEOTIDE SEQUENCE [LARGE SCALE GENOMIC DNA]</scope>
    <source>
        <strain evidence="6 7">NB2006</strain>
    </source>
</reference>
<keyword evidence="1 2" id="KW-0807">Transducer</keyword>
<dbReference type="GO" id="GO:0007165">
    <property type="term" value="P:signal transduction"/>
    <property type="evidence" value="ECO:0007669"/>
    <property type="project" value="UniProtKB-KW"/>
</dbReference>
<evidence type="ECO:0000313" key="5">
    <source>
        <dbReference type="EMBL" id="OIJ22646.1"/>
    </source>
</evidence>
<dbReference type="PROSITE" id="PS50111">
    <property type="entry name" value="CHEMOTAXIS_TRANSDUC_2"/>
    <property type="match status" value="1"/>
</dbReference>
<dbReference type="AlphaFoldDB" id="A0A1S2MDI9"/>
<reference evidence="6" key="4">
    <citation type="submission" date="2020-10" db="EMBL/GenBank/DDBJ databases">
        <authorList>
            <person name="Bassil N.M."/>
            <person name="Lloyd J.R."/>
        </authorList>
    </citation>
    <scope>NUCLEOTIDE SEQUENCE</scope>
    <source>
        <strain evidence="6">NB2006</strain>
    </source>
</reference>
<gene>
    <name evidence="6" type="ORF">AWH56_015015</name>
    <name evidence="5" type="ORF">AWH56_05130</name>
</gene>
<dbReference type="PANTHER" id="PTHR32089:SF112">
    <property type="entry name" value="LYSOZYME-LIKE PROTEIN-RELATED"/>
    <property type="match status" value="1"/>
</dbReference>
<dbReference type="RefSeq" id="WP_071316105.1">
    <property type="nucleotide sequence ID" value="NZ_CP063356.2"/>
</dbReference>
<dbReference type="CDD" id="cd11386">
    <property type="entry name" value="MCP_signal"/>
    <property type="match status" value="1"/>
</dbReference>
<feature type="transmembrane region" description="Helical" evidence="3">
    <location>
        <begin position="40"/>
        <end position="59"/>
    </location>
</feature>